<evidence type="ECO:0000313" key="2">
    <source>
        <dbReference type="Proteomes" id="UP000001401"/>
    </source>
</evidence>
<dbReference type="OrthoDB" id="9780310at2"/>
<dbReference type="InterPro" id="IPR036520">
    <property type="entry name" value="UPF0759_sf"/>
</dbReference>
<accession>E6U2G0</accession>
<dbReference type="PANTHER" id="PTHR30348">
    <property type="entry name" value="UNCHARACTERIZED PROTEIN YECE"/>
    <property type="match status" value="1"/>
</dbReference>
<dbReference type="Gene3D" id="3.20.20.410">
    <property type="entry name" value="Protein of unknown function UPF0759"/>
    <property type="match status" value="1"/>
</dbReference>
<name>E6U2G0_EVAC2</name>
<dbReference type="InterPro" id="IPR002763">
    <property type="entry name" value="DUF72"/>
</dbReference>
<dbReference type="KEGG" id="bco:Bcell_3431"/>
<evidence type="ECO:0008006" key="3">
    <source>
        <dbReference type="Google" id="ProtNLM"/>
    </source>
</evidence>
<gene>
    <name evidence="1" type="ordered locus">Bcell_3431</name>
</gene>
<dbReference type="RefSeq" id="WP_013490004.1">
    <property type="nucleotide sequence ID" value="NC_014829.1"/>
</dbReference>
<dbReference type="PANTHER" id="PTHR30348:SF13">
    <property type="entry name" value="UPF0759 PROTEIN YUNF"/>
    <property type="match status" value="1"/>
</dbReference>
<reference evidence="1 2" key="1">
    <citation type="submission" date="2010-12" db="EMBL/GenBank/DDBJ databases">
        <title>Complete sequence of Bacillus cellulosilyticus DSM 2522.</title>
        <authorList>
            <consortium name="US DOE Joint Genome Institute"/>
            <person name="Lucas S."/>
            <person name="Copeland A."/>
            <person name="Lapidus A."/>
            <person name="Cheng J.-F."/>
            <person name="Bruce D."/>
            <person name="Goodwin L."/>
            <person name="Pitluck S."/>
            <person name="Chertkov O."/>
            <person name="Detter J.C."/>
            <person name="Han C."/>
            <person name="Tapia R."/>
            <person name="Land M."/>
            <person name="Hauser L."/>
            <person name="Jeffries C."/>
            <person name="Kyrpides N."/>
            <person name="Ivanova N."/>
            <person name="Mikhailova N."/>
            <person name="Brumm P."/>
            <person name="Mead D."/>
            <person name="Woyke T."/>
        </authorList>
    </citation>
    <scope>NUCLEOTIDE SEQUENCE [LARGE SCALE GENOMIC DNA]</scope>
    <source>
        <strain evidence="2">ATCC 21833 / DSM 2522 / FERM P-1141 / JCM 9156 / N-4</strain>
    </source>
</reference>
<keyword evidence="2" id="KW-1185">Reference proteome</keyword>
<dbReference type="HOGENOM" id="CLU_046519_0_0_9"/>
<dbReference type="STRING" id="649639.Bcell_3431"/>
<evidence type="ECO:0000313" key="1">
    <source>
        <dbReference type="EMBL" id="ADU31673.1"/>
    </source>
</evidence>
<dbReference type="SUPFAM" id="SSF117396">
    <property type="entry name" value="TM1631-like"/>
    <property type="match status" value="1"/>
</dbReference>
<sequence length="280" mass="33279">MIWVGLTGWGDHDSLYEKQSHKLTTYASHFPIVEVDSSFYAIPPQRNIEKWMEETPSTFTFIVKAFQGITGHLRGDIPYDSRTKMFEAFKQSIQPMKEANKLAMILLQFPPWFECNKENVTYLRYCRQQFSHWDIALEFRHRSWYNEQFMEKTIAFMEEDEWIHSICDEPQAGERSIPFVPHVTNKNKTLFRFHGRNIYGWSSPRKGENWRDVRYLYEYNNEELTDLAKKIENLSHKTKESYVLFNNNSGGHAAKNGKQFIEKLKLNYIGLAPRQLHLFD</sequence>
<proteinExistence type="predicted"/>
<dbReference type="eggNOG" id="COG1801">
    <property type="taxonomic scope" value="Bacteria"/>
</dbReference>
<dbReference type="EMBL" id="CP002394">
    <property type="protein sequence ID" value="ADU31673.1"/>
    <property type="molecule type" value="Genomic_DNA"/>
</dbReference>
<dbReference type="Pfam" id="PF01904">
    <property type="entry name" value="DUF72"/>
    <property type="match status" value="1"/>
</dbReference>
<organism evidence="1 2">
    <name type="scientific">Evansella cellulosilytica (strain ATCC 21833 / DSM 2522 / FERM P-1141 / JCM 9156 / N-4)</name>
    <name type="common">Bacillus cellulosilyticus</name>
    <dbReference type="NCBI Taxonomy" id="649639"/>
    <lineage>
        <taxon>Bacteria</taxon>
        <taxon>Bacillati</taxon>
        <taxon>Bacillota</taxon>
        <taxon>Bacilli</taxon>
        <taxon>Bacillales</taxon>
        <taxon>Bacillaceae</taxon>
        <taxon>Evansella</taxon>
    </lineage>
</organism>
<protein>
    <recommendedName>
        <fullName evidence="3">DUF72 domain-containing protein</fullName>
    </recommendedName>
</protein>
<dbReference type="AlphaFoldDB" id="E6U2G0"/>
<dbReference type="Proteomes" id="UP000001401">
    <property type="component" value="Chromosome"/>
</dbReference>